<evidence type="ECO:0000313" key="6">
    <source>
        <dbReference type="Proteomes" id="UP000235015"/>
    </source>
</evidence>
<feature type="domain" description="CBS" evidence="4">
    <location>
        <begin position="21"/>
        <end position="82"/>
    </location>
</feature>
<keyword evidence="1" id="KW-0677">Repeat</keyword>
<proteinExistence type="predicted"/>
<dbReference type="InterPro" id="IPR051462">
    <property type="entry name" value="CBS_domain-containing"/>
</dbReference>
<organism evidence="5 6">
    <name type="scientific">Sedimenticola selenatireducens</name>
    <dbReference type="NCBI Taxonomy" id="191960"/>
    <lineage>
        <taxon>Bacteria</taxon>
        <taxon>Pseudomonadati</taxon>
        <taxon>Pseudomonadota</taxon>
        <taxon>Gammaproteobacteria</taxon>
        <taxon>Chromatiales</taxon>
        <taxon>Sedimenticolaceae</taxon>
        <taxon>Sedimenticola</taxon>
    </lineage>
</organism>
<dbReference type="SUPFAM" id="SSF81301">
    <property type="entry name" value="Nucleotidyltransferase"/>
    <property type="match status" value="1"/>
</dbReference>
<name>A0A2N6CUN8_9GAMM</name>
<evidence type="ECO:0000313" key="5">
    <source>
        <dbReference type="EMBL" id="PLX60891.1"/>
    </source>
</evidence>
<gene>
    <name evidence="5" type="ORF">C0630_15520</name>
</gene>
<dbReference type="Pfam" id="PF00571">
    <property type="entry name" value="CBS"/>
    <property type="match status" value="2"/>
</dbReference>
<dbReference type="Proteomes" id="UP000235015">
    <property type="component" value="Unassembled WGS sequence"/>
</dbReference>
<evidence type="ECO:0000256" key="3">
    <source>
        <dbReference type="SAM" id="MobiDB-lite"/>
    </source>
</evidence>
<sequence>MSGAYSQASGPGFVEGPLRQLAPRPPLTLPPSATVREALAGMNQRQADTLVVVDDQEQLPLGIVTLNDLVYAITLDGGGLDEPVAGMMTAAPLCLPADAPAHRATVLMAKRGIRHIVLLEPGGRLYNVISRADLFGLRGGGADLLAESVTAAMDVGQMAQAASAIRQRGSELFTGGMSAEAICHWMSALNDLVVMRVIELIEDEFDLPAVPWCWMVMGSEGRLEQTFATDQDNGLVFQADDADAAVELREAFLPFARAVNKGLDACGFTLCRGGIMAGNPAWCLSLEEWQTRFSAWMRTPDPKALLNSTIFFDFRPLYGRYELVDELRNWLLPQPPEHPRFLRALAEEALTCAPPLGWTGGFVYDGGVEHPHSIDLKRFGARPFVDAARIWSLMYGVWATSTGDRLRAVAEPLNLSAEQVAGEVESFYLIQRFRFRQQLLAEDPDDTNRIDPDTLNELHRLMLKEAFKQAKKLQLRLKLQHGL</sequence>
<feature type="domain" description="CBS" evidence="4">
    <location>
        <begin position="88"/>
        <end position="144"/>
    </location>
</feature>
<dbReference type="InterPro" id="IPR005105">
    <property type="entry name" value="GlnD_Uridyltrans_N"/>
</dbReference>
<dbReference type="CDD" id="cd05401">
    <property type="entry name" value="NT_GlnE_GlnD_like"/>
    <property type="match status" value="1"/>
</dbReference>
<dbReference type="Pfam" id="PF03445">
    <property type="entry name" value="DUF294"/>
    <property type="match status" value="1"/>
</dbReference>
<dbReference type="InterPro" id="IPR018821">
    <property type="entry name" value="DUF294_put_nucleoTrafse_sb-bd"/>
</dbReference>
<comment type="caution">
    <text evidence="5">The sequence shown here is derived from an EMBL/GenBank/DDBJ whole genome shotgun (WGS) entry which is preliminary data.</text>
</comment>
<dbReference type="GO" id="GO:0008773">
    <property type="term" value="F:[protein-PII] uridylyltransferase activity"/>
    <property type="evidence" value="ECO:0007669"/>
    <property type="project" value="InterPro"/>
</dbReference>
<evidence type="ECO:0000256" key="1">
    <source>
        <dbReference type="ARBA" id="ARBA00022737"/>
    </source>
</evidence>
<dbReference type="InterPro" id="IPR043519">
    <property type="entry name" value="NT_sf"/>
</dbReference>
<dbReference type="SMART" id="SM00116">
    <property type="entry name" value="CBS"/>
    <property type="match status" value="2"/>
</dbReference>
<accession>A0A2N6CUN8</accession>
<evidence type="ECO:0000256" key="2">
    <source>
        <dbReference type="PROSITE-ProRule" id="PRU00703"/>
    </source>
</evidence>
<dbReference type="InterPro" id="IPR046342">
    <property type="entry name" value="CBS_dom_sf"/>
</dbReference>
<dbReference type="SUPFAM" id="SSF54631">
    <property type="entry name" value="CBS-domain pair"/>
    <property type="match status" value="1"/>
</dbReference>
<dbReference type="AlphaFoldDB" id="A0A2N6CUN8"/>
<dbReference type="PANTHER" id="PTHR48108:SF26">
    <property type="entry name" value="CBS DOMAIN-CONTAINING PROTEIN DDB_G0289609"/>
    <property type="match status" value="1"/>
</dbReference>
<protein>
    <submittedName>
        <fullName evidence="5">Signal transduction protein</fullName>
    </submittedName>
</protein>
<evidence type="ECO:0000259" key="4">
    <source>
        <dbReference type="PROSITE" id="PS51371"/>
    </source>
</evidence>
<dbReference type="Gene3D" id="3.10.580.10">
    <property type="entry name" value="CBS-domain"/>
    <property type="match status" value="1"/>
</dbReference>
<reference evidence="5 6" key="1">
    <citation type="submission" date="2017-11" db="EMBL/GenBank/DDBJ databases">
        <title>Genome-resolved metagenomics identifies genetic mobility, metabolic interactions, and unexpected diversity in perchlorate-reducing communities.</title>
        <authorList>
            <person name="Barnum T.P."/>
            <person name="Figueroa I.A."/>
            <person name="Carlstrom C.I."/>
            <person name="Lucas L.N."/>
            <person name="Engelbrektson A.L."/>
            <person name="Coates J.D."/>
        </authorList>
    </citation>
    <scope>NUCLEOTIDE SEQUENCE [LARGE SCALE GENOMIC DNA]</scope>
    <source>
        <strain evidence="5">BM301</strain>
    </source>
</reference>
<feature type="region of interest" description="Disordered" evidence="3">
    <location>
        <begin position="1"/>
        <end position="27"/>
    </location>
</feature>
<dbReference type="STRING" id="1111735.GCA_000428045_01616"/>
<keyword evidence="2" id="KW-0129">CBS domain</keyword>
<dbReference type="Pfam" id="PF10335">
    <property type="entry name" value="DUF294_C"/>
    <property type="match status" value="1"/>
</dbReference>
<dbReference type="PANTHER" id="PTHR48108">
    <property type="entry name" value="CBS DOMAIN-CONTAINING PROTEIN CBSX2, CHLOROPLASTIC"/>
    <property type="match status" value="1"/>
</dbReference>
<dbReference type="EMBL" id="PKUN01000023">
    <property type="protein sequence ID" value="PLX60891.1"/>
    <property type="molecule type" value="Genomic_DNA"/>
</dbReference>
<dbReference type="PROSITE" id="PS51371">
    <property type="entry name" value="CBS"/>
    <property type="match status" value="2"/>
</dbReference>
<dbReference type="InterPro" id="IPR000644">
    <property type="entry name" value="CBS_dom"/>
</dbReference>